<dbReference type="EMBL" id="LJIG01022513">
    <property type="protein sequence ID" value="KRT80182.1"/>
    <property type="molecule type" value="Genomic_DNA"/>
</dbReference>
<feature type="domain" description="C2H2-type" evidence="11">
    <location>
        <begin position="221"/>
        <end position="248"/>
    </location>
</feature>
<keyword evidence="7" id="KW-0539">Nucleus</keyword>
<keyword evidence="4 8" id="KW-0863">Zinc-finger</keyword>
<feature type="region of interest" description="Disordered" evidence="10">
    <location>
        <begin position="321"/>
        <end position="345"/>
    </location>
</feature>
<dbReference type="SUPFAM" id="SSF57667">
    <property type="entry name" value="beta-beta-alpha zinc fingers"/>
    <property type="match status" value="6"/>
</dbReference>
<feature type="domain" description="C2H2-type" evidence="11">
    <location>
        <begin position="499"/>
        <end position="526"/>
    </location>
</feature>
<evidence type="ECO:0000256" key="6">
    <source>
        <dbReference type="ARBA" id="ARBA00023125"/>
    </source>
</evidence>
<dbReference type="InterPro" id="IPR012934">
    <property type="entry name" value="Znf_AD"/>
</dbReference>
<dbReference type="PROSITE" id="PS50157">
    <property type="entry name" value="ZINC_FINGER_C2H2_2"/>
    <property type="match status" value="9"/>
</dbReference>
<proteinExistence type="predicted"/>
<evidence type="ECO:0000256" key="8">
    <source>
        <dbReference type="PROSITE-ProRule" id="PRU00042"/>
    </source>
</evidence>
<gene>
    <name evidence="13" type="ORF">AMK59_8699</name>
</gene>
<evidence type="ECO:0000256" key="5">
    <source>
        <dbReference type="ARBA" id="ARBA00022833"/>
    </source>
</evidence>
<feature type="domain" description="C2H2-type" evidence="11">
    <location>
        <begin position="193"/>
        <end position="220"/>
    </location>
</feature>
<dbReference type="FunFam" id="3.30.160.60:FF:000303">
    <property type="entry name" value="Zinc finger protein 41"/>
    <property type="match status" value="1"/>
</dbReference>
<feature type="domain" description="C2H2-type" evidence="11">
    <location>
        <begin position="247"/>
        <end position="274"/>
    </location>
</feature>
<keyword evidence="14" id="KW-1185">Reference proteome</keyword>
<feature type="domain" description="C2H2-type" evidence="11">
    <location>
        <begin position="472"/>
        <end position="499"/>
    </location>
</feature>
<dbReference type="InterPro" id="IPR050331">
    <property type="entry name" value="Zinc_finger"/>
</dbReference>
<dbReference type="PROSITE" id="PS00028">
    <property type="entry name" value="ZINC_FINGER_C2H2_1"/>
    <property type="match status" value="8"/>
</dbReference>
<comment type="caution">
    <text evidence="13">The sequence shown here is derived from an EMBL/GenBank/DDBJ whole genome shotgun (WGS) entry which is preliminary data.</text>
</comment>
<feature type="domain" description="C2H2-type" evidence="11">
    <location>
        <begin position="275"/>
        <end position="298"/>
    </location>
</feature>
<organism evidence="13 14">
    <name type="scientific">Oryctes borbonicus</name>
    <dbReference type="NCBI Taxonomy" id="1629725"/>
    <lineage>
        <taxon>Eukaryota</taxon>
        <taxon>Metazoa</taxon>
        <taxon>Ecdysozoa</taxon>
        <taxon>Arthropoda</taxon>
        <taxon>Hexapoda</taxon>
        <taxon>Insecta</taxon>
        <taxon>Pterygota</taxon>
        <taxon>Neoptera</taxon>
        <taxon>Endopterygota</taxon>
        <taxon>Coleoptera</taxon>
        <taxon>Polyphaga</taxon>
        <taxon>Scarabaeiformia</taxon>
        <taxon>Scarabaeidae</taxon>
        <taxon>Dynastinae</taxon>
        <taxon>Oryctes</taxon>
    </lineage>
</organism>
<reference evidence="13 14" key="1">
    <citation type="submission" date="2015-09" db="EMBL/GenBank/DDBJ databases">
        <title>Draft genome of the scarab beetle Oryctes borbonicus.</title>
        <authorList>
            <person name="Meyer J.M."/>
            <person name="Markov G.V."/>
            <person name="Baskaran P."/>
            <person name="Herrmann M."/>
            <person name="Sommer R.J."/>
            <person name="Roedelsperger C."/>
        </authorList>
    </citation>
    <scope>NUCLEOTIDE SEQUENCE [LARGE SCALE GENOMIC DNA]</scope>
    <source>
        <strain evidence="13">OB123</strain>
        <tissue evidence="13">Whole animal</tissue>
    </source>
</reference>
<feature type="domain" description="C2H2-type" evidence="11">
    <location>
        <begin position="444"/>
        <end position="471"/>
    </location>
</feature>
<keyword evidence="5 9" id="KW-0862">Zinc</keyword>
<comment type="subcellular location">
    <subcellularLocation>
        <location evidence="1">Nucleus</location>
    </subcellularLocation>
</comment>
<evidence type="ECO:0000259" key="11">
    <source>
        <dbReference type="PROSITE" id="PS50157"/>
    </source>
</evidence>
<name>A0A0T6AYI4_9SCAR</name>
<dbReference type="FunFam" id="3.30.160.60:FF:000446">
    <property type="entry name" value="Zinc finger protein"/>
    <property type="match status" value="2"/>
</dbReference>
<protein>
    <submittedName>
        <fullName evidence="13">Zinc-finger associated domain containing protein</fullName>
    </submittedName>
</protein>
<dbReference type="GO" id="GO:1990837">
    <property type="term" value="F:sequence-specific double-stranded DNA binding"/>
    <property type="evidence" value="ECO:0007669"/>
    <property type="project" value="UniProtKB-ARBA"/>
</dbReference>
<dbReference type="Pfam" id="PF13912">
    <property type="entry name" value="zf-C2H2_6"/>
    <property type="match status" value="1"/>
</dbReference>
<dbReference type="SUPFAM" id="SSF57716">
    <property type="entry name" value="Glucocorticoid receptor-like (DNA-binding domain)"/>
    <property type="match status" value="1"/>
</dbReference>
<feature type="domain" description="C2H2-type" evidence="11">
    <location>
        <begin position="417"/>
        <end position="444"/>
    </location>
</feature>
<dbReference type="AlphaFoldDB" id="A0A0T6AYI4"/>
<dbReference type="Gene3D" id="3.30.160.60">
    <property type="entry name" value="Classic Zinc Finger"/>
    <property type="match status" value="8"/>
</dbReference>
<accession>A0A0T6AYI4</accession>
<evidence type="ECO:0000256" key="3">
    <source>
        <dbReference type="ARBA" id="ARBA00022737"/>
    </source>
</evidence>
<feature type="binding site" evidence="9">
    <location>
        <position position="77"/>
    </location>
    <ligand>
        <name>Zn(2+)</name>
        <dbReference type="ChEBI" id="CHEBI:29105"/>
    </ligand>
</feature>
<evidence type="ECO:0000256" key="9">
    <source>
        <dbReference type="PROSITE-ProRule" id="PRU01263"/>
    </source>
</evidence>
<dbReference type="PROSITE" id="PS51915">
    <property type="entry name" value="ZAD"/>
    <property type="match status" value="1"/>
</dbReference>
<keyword evidence="3" id="KW-0677">Repeat</keyword>
<sequence length="526" mass="59439">MSIEIIFGEKTDLNDPLANTVFDLADSCRTCLRHECSLTPTNSSDSDSIKFSDKLAACVSGMMWAKEYVPSLICGMCIDKLRIAYDFQTICLQSDRAFQLQGEAKKIRSESIAPDPKTTVDLAGCDETIGNVILSIKCEETQVQPLPQYAPDSLAAIQLEAAQSLDHSCKDGCQIWGIELCERIEGRINETCWQCSVCLKHFTTTADLSVHMRIHINDKQYACNSCEKSYSNEADLLMHIRSHTGESYCSYCDKKFSSRYMLNSRLKTHTCDRYWSCRICNKSCTTSSHLKQHMKTHTIGFSCKLCGRKFRRSSLLNVHMKRHSGDKRWPSKNSRSATPDPAPTTGLAGCDEAIEKIMLTKQISEKIQCGPDTAAATQSEIMQTLDKPWKGCCLACGKKLWIEKNSHLKTHIGDKLLQCRVCNKSYRKPCHLTEHMMHHTGEKYSCKLCDKKFAHSSSLSAHMKRHTGDKLSRCQICNKSYTRHSHLTDHMKKHTGEKLSCSTCDKKFSSRQALNRHLKTHTGEND</sequence>
<dbReference type="SMART" id="SM00868">
    <property type="entry name" value="zf-AD"/>
    <property type="match status" value="1"/>
</dbReference>
<dbReference type="Proteomes" id="UP000051574">
    <property type="component" value="Unassembled WGS sequence"/>
</dbReference>
<evidence type="ECO:0000256" key="7">
    <source>
        <dbReference type="ARBA" id="ARBA00023242"/>
    </source>
</evidence>
<evidence type="ECO:0000256" key="1">
    <source>
        <dbReference type="ARBA" id="ARBA00004123"/>
    </source>
</evidence>
<evidence type="ECO:0000313" key="13">
    <source>
        <dbReference type="EMBL" id="KRT80182.1"/>
    </source>
</evidence>
<dbReference type="PANTHER" id="PTHR16515">
    <property type="entry name" value="PR DOMAIN ZINC FINGER PROTEIN"/>
    <property type="match status" value="1"/>
</dbReference>
<feature type="domain" description="C2H2-type" evidence="11">
    <location>
        <begin position="301"/>
        <end position="328"/>
    </location>
</feature>
<dbReference type="Pfam" id="PF00096">
    <property type="entry name" value="zf-C2H2"/>
    <property type="match status" value="6"/>
</dbReference>
<dbReference type="SMART" id="SM00355">
    <property type="entry name" value="ZnF_C2H2"/>
    <property type="match status" value="9"/>
</dbReference>
<feature type="binding site" evidence="9">
    <location>
        <position position="31"/>
    </location>
    <ligand>
        <name>Zn(2+)</name>
        <dbReference type="ChEBI" id="CHEBI:29105"/>
    </ligand>
</feature>
<keyword evidence="6" id="KW-0238">DNA-binding</keyword>
<keyword evidence="2 9" id="KW-0479">Metal-binding</keyword>
<dbReference type="Pfam" id="PF07776">
    <property type="entry name" value="zf-AD"/>
    <property type="match status" value="1"/>
</dbReference>
<dbReference type="GO" id="GO:0008270">
    <property type="term" value="F:zinc ion binding"/>
    <property type="evidence" value="ECO:0007669"/>
    <property type="project" value="UniProtKB-UniRule"/>
</dbReference>
<feature type="domain" description="ZAD" evidence="12">
    <location>
        <begin position="26"/>
        <end position="101"/>
    </location>
</feature>
<dbReference type="GO" id="GO:0005634">
    <property type="term" value="C:nucleus"/>
    <property type="evidence" value="ECO:0007669"/>
    <property type="project" value="UniProtKB-SubCell"/>
</dbReference>
<evidence type="ECO:0000259" key="12">
    <source>
        <dbReference type="PROSITE" id="PS51915"/>
    </source>
</evidence>
<dbReference type="InterPro" id="IPR013087">
    <property type="entry name" value="Znf_C2H2_type"/>
</dbReference>
<feature type="binding site" evidence="9">
    <location>
        <position position="74"/>
    </location>
    <ligand>
        <name>Zn(2+)</name>
        <dbReference type="ChEBI" id="CHEBI:29105"/>
    </ligand>
</feature>
<evidence type="ECO:0000256" key="10">
    <source>
        <dbReference type="SAM" id="MobiDB-lite"/>
    </source>
</evidence>
<dbReference type="GO" id="GO:0010468">
    <property type="term" value="P:regulation of gene expression"/>
    <property type="evidence" value="ECO:0007669"/>
    <property type="project" value="TreeGrafter"/>
</dbReference>
<evidence type="ECO:0000256" key="2">
    <source>
        <dbReference type="ARBA" id="ARBA00022723"/>
    </source>
</evidence>
<evidence type="ECO:0000313" key="14">
    <source>
        <dbReference type="Proteomes" id="UP000051574"/>
    </source>
</evidence>
<feature type="binding site" evidence="9">
    <location>
        <position position="28"/>
    </location>
    <ligand>
        <name>Zn(2+)</name>
        <dbReference type="ChEBI" id="CHEBI:29105"/>
    </ligand>
</feature>
<dbReference type="PANTHER" id="PTHR16515:SF49">
    <property type="entry name" value="GASTRULA ZINC FINGER PROTEIN XLCGF49.1-LIKE-RELATED"/>
    <property type="match status" value="1"/>
</dbReference>
<dbReference type="InterPro" id="IPR036236">
    <property type="entry name" value="Znf_C2H2_sf"/>
</dbReference>
<dbReference type="FunFam" id="3.30.160.60:FF:000065">
    <property type="entry name" value="B-cell CLL/lymphoma 6, member B"/>
    <property type="match status" value="1"/>
</dbReference>
<dbReference type="OrthoDB" id="6077919at2759"/>
<evidence type="ECO:0000256" key="4">
    <source>
        <dbReference type="ARBA" id="ARBA00022771"/>
    </source>
</evidence>